<dbReference type="EMBL" id="SGXC01000002">
    <property type="protein sequence ID" value="RZS81509.1"/>
    <property type="molecule type" value="Genomic_DNA"/>
</dbReference>
<dbReference type="Proteomes" id="UP000292445">
    <property type="component" value="Unassembled WGS sequence"/>
</dbReference>
<dbReference type="Gene3D" id="3.40.50.1980">
    <property type="entry name" value="Nitrogenase molybdenum iron protein domain"/>
    <property type="match status" value="2"/>
</dbReference>
<evidence type="ECO:0000313" key="4">
    <source>
        <dbReference type="Proteomes" id="UP000292445"/>
    </source>
</evidence>
<keyword evidence="4" id="KW-1185">Reference proteome</keyword>
<keyword evidence="1" id="KW-0732">Signal</keyword>
<sequence length="300" mass="30600">MSMSTMTERRRALLAALPAGLLLGSLAPLARAAQPRAQGTRAVSVGAGVTEIVYALGGQSQLLAVDTSSLYPPQALALPKVGYQRTLSAEGVLSLGPQVLLAGQEAGPPAVLRQIESAGVKVVHVDGDYSFEGVLGRIATVAAALGRQAEGKALADGLASRWQALQARIAAAPLRGPGGQPLRAACLMRHGANTMAAGRDTGADAMLKLVGAVNVFGGDFANYKPLSAEALASAAPDAIVGTFDGTQEPDARARLLATPGLAMTPAGRNRRAVLFDIVLLLGFGPRLPQAVEDLYGALAA</sequence>
<gene>
    <name evidence="3" type="ORF">EV675_4133</name>
</gene>
<organism evidence="3 4">
    <name type="scientific">Pigmentiphaga kullae</name>
    <dbReference type="NCBI Taxonomy" id="151784"/>
    <lineage>
        <taxon>Bacteria</taxon>
        <taxon>Pseudomonadati</taxon>
        <taxon>Pseudomonadota</taxon>
        <taxon>Betaproteobacteria</taxon>
        <taxon>Burkholderiales</taxon>
        <taxon>Alcaligenaceae</taxon>
        <taxon>Pigmentiphaga</taxon>
    </lineage>
</organism>
<feature type="domain" description="Fe/B12 periplasmic-binding" evidence="2">
    <location>
        <begin position="41"/>
        <end position="300"/>
    </location>
</feature>
<reference evidence="3 4" key="1">
    <citation type="submission" date="2019-02" db="EMBL/GenBank/DDBJ databases">
        <title>Genomic Encyclopedia of Type Strains, Phase IV (KMG-IV): sequencing the most valuable type-strain genomes for metagenomic binning, comparative biology and taxonomic classification.</title>
        <authorList>
            <person name="Goeker M."/>
        </authorList>
    </citation>
    <scope>NUCLEOTIDE SEQUENCE [LARGE SCALE GENOMIC DNA]</scope>
    <source>
        <strain evidence="3 4">K24</strain>
    </source>
</reference>
<dbReference type="PROSITE" id="PS51318">
    <property type="entry name" value="TAT"/>
    <property type="match status" value="1"/>
</dbReference>
<dbReference type="InterPro" id="IPR050902">
    <property type="entry name" value="ABC_Transporter_SBP"/>
</dbReference>
<evidence type="ECO:0000313" key="3">
    <source>
        <dbReference type="EMBL" id="RZS81509.1"/>
    </source>
</evidence>
<evidence type="ECO:0000259" key="2">
    <source>
        <dbReference type="PROSITE" id="PS50983"/>
    </source>
</evidence>
<dbReference type="InterPro" id="IPR006311">
    <property type="entry name" value="TAT_signal"/>
</dbReference>
<name>A0A4Q7NET6_9BURK</name>
<protein>
    <submittedName>
        <fullName evidence="3">Iron complex transport system substrate-binding protein</fullName>
    </submittedName>
</protein>
<dbReference type="PANTHER" id="PTHR30535">
    <property type="entry name" value="VITAMIN B12-BINDING PROTEIN"/>
    <property type="match status" value="1"/>
</dbReference>
<feature type="chain" id="PRO_5020537500" evidence="1">
    <location>
        <begin position="33"/>
        <end position="300"/>
    </location>
</feature>
<dbReference type="InterPro" id="IPR002491">
    <property type="entry name" value="ABC_transptr_periplasmic_BD"/>
</dbReference>
<dbReference type="PROSITE" id="PS50983">
    <property type="entry name" value="FE_B12_PBP"/>
    <property type="match status" value="1"/>
</dbReference>
<feature type="signal peptide" evidence="1">
    <location>
        <begin position="1"/>
        <end position="32"/>
    </location>
</feature>
<comment type="caution">
    <text evidence="3">The sequence shown here is derived from an EMBL/GenBank/DDBJ whole genome shotgun (WGS) entry which is preliminary data.</text>
</comment>
<dbReference type="AlphaFoldDB" id="A0A4Q7NET6"/>
<dbReference type="SUPFAM" id="SSF53807">
    <property type="entry name" value="Helical backbone' metal receptor"/>
    <property type="match status" value="1"/>
</dbReference>
<proteinExistence type="predicted"/>
<accession>A0A4Q7NET6</accession>
<dbReference type="PANTHER" id="PTHR30535:SF4">
    <property type="entry name" value="HEMIN-BINDING PERIPLASMIC PROTEIN HMUT"/>
    <property type="match status" value="1"/>
</dbReference>
<dbReference type="Pfam" id="PF01497">
    <property type="entry name" value="Peripla_BP_2"/>
    <property type="match status" value="1"/>
</dbReference>
<evidence type="ECO:0000256" key="1">
    <source>
        <dbReference type="SAM" id="SignalP"/>
    </source>
</evidence>